<dbReference type="Proteomes" id="UP000266861">
    <property type="component" value="Unassembled WGS sequence"/>
</dbReference>
<comment type="caution">
    <text evidence="2">The sequence shown here is derived from an EMBL/GenBank/DDBJ whole genome shotgun (WGS) entry which is preliminary data.</text>
</comment>
<organism evidence="2 3">
    <name type="scientific">Diversispora epigaea</name>
    <dbReference type="NCBI Taxonomy" id="1348612"/>
    <lineage>
        <taxon>Eukaryota</taxon>
        <taxon>Fungi</taxon>
        <taxon>Fungi incertae sedis</taxon>
        <taxon>Mucoromycota</taxon>
        <taxon>Glomeromycotina</taxon>
        <taxon>Glomeromycetes</taxon>
        <taxon>Diversisporales</taxon>
        <taxon>Diversisporaceae</taxon>
        <taxon>Diversispora</taxon>
    </lineage>
</organism>
<keyword evidence="3" id="KW-1185">Reference proteome</keyword>
<feature type="region of interest" description="Disordered" evidence="1">
    <location>
        <begin position="21"/>
        <end position="55"/>
    </location>
</feature>
<reference evidence="2 3" key="1">
    <citation type="submission" date="2018-08" db="EMBL/GenBank/DDBJ databases">
        <title>Genome and evolution of the arbuscular mycorrhizal fungus Diversispora epigaea (formerly Glomus versiforme) and its bacterial endosymbionts.</title>
        <authorList>
            <person name="Sun X."/>
            <person name="Fei Z."/>
            <person name="Harrison M."/>
        </authorList>
    </citation>
    <scope>NUCLEOTIDE SEQUENCE [LARGE SCALE GENOMIC DNA]</scope>
    <source>
        <strain evidence="2 3">IT104</strain>
    </source>
</reference>
<evidence type="ECO:0000256" key="1">
    <source>
        <dbReference type="SAM" id="MobiDB-lite"/>
    </source>
</evidence>
<protein>
    <submittedName>
        <fullName evidence="2">Uncharacterized protein</fullName>
    </submittedName>
</protein>
<dbReference type="EMBL" id="PQFF01000217">
    <property type="protein sequence ID" value="RHZ73024.1"/>
    <property type="molecule type" value="Genomic_DNA"/>
</dbReference>
<gene>
    <name evidence="2" type="ORF">Glove_235g6</name>
</gene>
<proteinExistence type="predicted"/>
<evidence type="ECO:0000313" key="3">
    <source>
        <dbReference type="Proteomes" id="UP000266861"/>
    </source>
</evidence>
<evidence type="ECO:0000313" key="2">
    <source>
        <dbReference type="EMBL" id="RHZ73024.1"/>
    </source>
</evidence>
<sequence length="89" mass="10385">MKKNIRLLKLDSHNLLVARSATYRTSNNNNSNNNNNNNNNNINNNNNNNSNNNNSLFSIFYKSNSVSSNEIFEYLKEDEIEFHNDPFAW</sequence>
<feature type="compositionally biased region" description="Low complexity" evidence="1">
    <location>
        <begin position="26"/>
        <end position="55"/>
    </location>
</feature>
<dbReference type="AlphaFoldDB" id="A0A397II47"/>
<name>A0A397II47_9GLOM</name>
<accession>A0A397II47</accession>